<gene>
    <name evidence="1" type="ORF">LCGC14_0411280</name>
</gene>
<dbReference type="EMBL" id="LAZR01000363">
    <property type="protein sequence ID" value="KKN72415.1"/>
    <property type="molecule type" value="Genomic_DNA"/>
</dbReference>
<organism evidence="1">
    <name type="scientific">marine sediment metagenome</name>
    <dbReference type="NCBI Taxonomy" id="412755"/>
    <lineage>
        <taxon>unclassified sequences</taxon>
        <taxon>metagenomes</taxon>
        <taxon>ecological metagenomes</taxon>
    </lineage>
</organism>
<protein>
    <submittedName>
        <fullName evidence="1">Uncharacterized protein</fullName>
    </submittedName>
</protein>
<dbReference type="AlphaFoldDB" id="A0A0F9STW8"/>
<comment type="caution">
    <text evidence="1">The sequence shown here is derived from an EMBL/GenBank/DDBJ whole genome shotgun (WGS) entry which is preliminary data.</text>
</comment>
<accession>A0A0F9STW8</accession>
<proteinExistence type="predicted"/>
<name>A0A0F9STW8_9ZZZZ</name>
<evidence type="ECO:0000313" key="1">
    <source>
        <dbReference type="EMBL" id="KKN72415.1"/>
    </source>
</evidence>
<reference evidence="1" key="1">
    <citation type="journal article" date="2015" name="Nature">
        <title>Complex archaea that bridge the gap between prokaryotes and eukaryotes.</title>
        <authorList>
            <person name="Spang A."/>
            <person name="Saw J.H."/>
            <person name="Jorgensen S.L."/>
            <person name="Zaremba-Niedzwiedzka K."/>
            <person name="Martijn J."/>
            <person name="Lind A.E."/>
            <person name="van Eijk R."/>
            <person name="Schleper C."/>
            <person name="Guy L."/>
            <person name="Ettema T.J."/>
        </authorList>
    </citation>
    <scope>NUCLEOTIDE SEQUENCE</scope>
</reference>
<sequence>MAKDCSDFSQLLHDLVVAVVQEDASVQNIDGALDVIAEDLPSVTRDDIVDSIVEVLESRKKAVVDVKRRLAAIKREARTNKNLDATGKELANAITEGRLPIETAKKKTEQPNAIKVLRGQVADLKAHLKKTEPAQVQRLTEQVAALDAKLKRMQKTGELPQSGERFDIPRKSAEHLKLASEKKLLQQRIDRHVGRLRPRSIFGQVVSELHNLTKSITTSVDISGFGRQGGIQLAMHPIRTAKAFPTMIRALATKKGSRKAFDDIQELEDYDLAVRHSIFFSDPDGDVTLGEENIRSEWSRHIPIISHSNRAYTAILNQVRMDSFSALLRAFPPDPSVDQTAALDNLADFVNVTTGRGSLGSLEKNAPLLNAAFFSPRWISSRFQFIFGKNLWQGPGKKETRRLLLAEYGRYLAGKAIFLWLAAQLGDFIVEDDPNSSDFLKLKEKNGNTRYDVVEGLSQTAVLISRAISGKTKSSVSGEVRSLSGSGSRDLGEVVFDFTRSKFSPLHGAAWDIIARQNVVGETTTVKSVAKSLVTPLSTREVVQSVMEHGIPRATADTMVSMLGVGVQTYGQDSKRNKRRILR</sequence>